<dbReference type="SUPFAM" id="SSF53254">
    <property type="entry name" value="Phosphoglycerate mutase-like"/>
    <property type="match status" value="1"/>
</dbReference>
<dbReference type="GO" id="GO:0006003">
    <property type="term" value="P:fructose 2,6-bisphosphate metabolic process"/>
    <property type="evidence" value="ECO:0007669"/>
    <property type="project" value="InterPro"/>
</dbReference>
<evidence type="ECO:0000256" key="4">
    <source>
        <dbReference type="SAM" id="MobiDB-lite"/>
    </source>
</evidence>
<proteinExistence type="predicted"/>
<dbReference type="Pfam" id="PF00300">
    <property type="entry name" value="His_Phos_1"/>
    <property type="match status" value="1"/>
</dbReference>
<dbReference type="InterPro" id="IPR022782">
    <property type="entry name" value="AIP3-like_C"/>
</dbReference>
<dbReference type="AlphaFoldDB" id="A0A2P6P0A0"/>
<accession>A0A2P6P0A0</accession>
<name>A0A2P6P0A0_9EUKA</name>
<dbReference type="GO" id="GO:0006000">
    <property type="term" value="P:fructose metabolic process"/>
    <property type="evidence" value="ECO:0007669"/>
    <property type="project" value="InterPro"/>
</dbReference>
<evidence type="ECO:0008006" key="9">
    <source>
        <dbReference type="Google" id="ProtNLM"/>
    </source>
</evidence>
<dbReference type="Pfam" id="PF03915">
    <property type="entry name" value="AIP3"/>
    <property type="match status" value="1"/>
</dbReference>
<dbReference type="GO" id="GO:0005524">
    <property type="term" value="F:ATP binding"/>
    <property type="evidence" value="ECO:0007669"/>
    <property type="project" value="UniProtKB-KW"/>
</dbReference>
<feature type="domain" description="6-phosphofructo-2-kinase" evidence="5">
    <location>
        <begin position="177"/>
        <end position="396"/>
    </location>
</feature>
<sequence length="601" mass="69657">MAKKEEESSESEREPSEKDYGHATTTLKEISQLDMKLSWMSFSASHCRESQLASHRGTSKNMEDKMGVGQDIQSESSEWITIFFKVRDVVKKVRINRSNTMHDLRELFLEKYDGYRKKSSGYIAHNLPPFYIIDLQSKVSYELDDPKDLYPNCILELKLPSLDLIDKKETGWGYFSAFQRNKLVFAMVGLPARGKSFVARKITRYLKWMGVPTNLFNVGNYRRERVGAKQTSDFFAPDNQNGNRQRLHMAIAALDEKLMIADMLNWLNKGGRVAIYDATNTTKERRKMIFKRCTQENMQVVFIELIANNQKLVDKNVRETKTSSPDYVGQDPEVAVDDFRKRIQQYERAYEPIDTEESDYSYVKVIDVGEQIIINRIESYLPSRIIHFLMNLHITPRAIWLTRHGESEYNTQERIGGDSGLTHQGDEYAHALGDWVQNHDKHKDNFVVWTSTMKRSIATAQYINNHKVNLQALDEIDAGICDGMTYDEIASAMPEEYAARAANKLRYRYPHGESYVDVIQRLEPVLFEMEREKYPILIVAHQAVIRALYAYFMDIDAEECPYIPIAMHTVYELVPKAYGCNNIYNKSAVTSTLWAPLWHLR</sequence>
<dbReference type="STRING" id="1890364.A0A2P6P0A0"/>
<dbReference type="FunFam" id="3.40.50.1240:FF:000006">
    <property type="entry name" value="6-phosphofructo-2-kinase/fructose-2, 6-bisphosphatase"/>
    <property type="match status" value="1"/>
</dbReference>
<keyword evidence="2" id="KW-0067">ATP-binding</keyword>
<dbReference type="Gene3D" id="3.40.50.1240">
    <property type="entry name" value="Phosphoglycerate mutase-like"/>
    <property type="match status" value="1"/>
</dbReference>
<dbReference type="InterPro" id="IPR027417">
    <property type="entry name" value="P-loop_NTPase"/>
</dbReference>
<dbReference type="InParanoid" id="A0A2P6P0A0"/>
<dbReference type="GO" id="GO:0003873">
    <property type="term" value="F:6-phosphofructo-2-kinase activity"/>
    <property type="evidence" value="ECO:0007669"/>
    <property type="project" value="InterPro"/>
</dbReference>
<dbReference type="Gene3D" id="3.40.50.300">
    <property type="entry name" value="P-loop containing nucleotide triphosphate hydrolases"/>
    <property type="match status" value="1"/>
</dbReference>
<dbReference type="OrthoDB" id="267323at2759"/>
<dbReference type="PANTHER" id="PTHR10606:SF44">
    <property type="entry name" value="6-PHOSPHOFRUCTO 2-KINASE_FRUCTOSE 2,6-BISPHOSPHATASE LONG FORM"/>
    <property type="match status" value="1"/>
</dbReference>
<evidence type="ECO:0000256" key="3">
    <source>
        <dbReference type="PIRSR" id="PIRSR613078-2"/>
    </source>
</evidence>
<dbReference type="GO" id="GO:0005829">
    <property type="term" value="C:cytosol"/>
    <property type="evidence" value="ECO:0007669"/>
    <property type="project" value="TreeGrafter"/>
</dbReference>
<dbReference type="InterPro" id="IPR029033">
    <property type="entry name" value="His_PPase_superfam"/>
</dbReference>
<dbReference type="Proteomes" id="UP000241769">
    <property type="component" value="Unassembled WGS sequence"/>
</dbReference>
<dbReference type="FunFam" id="3.40.50.300:FF:000644">
    <property type="entry name" value="GpmB, Fructose-2,6-bisphosphatase"/>
    <property type="match status" value="1"/>
</dbReference>
<evidence type="ECO:0000259" key="5">
    <source>
        <dbReference type="Pfam" id="PF01591"/>
    </source>
</evidence>
<evidence type="ECO:0000313" key="7">
    <source>
        <dbReference type="EMBL" id="PRP89620.1"/>
    </source>
</evidence>
<dbReference type="InterPro" id="IPR001345">
    <property type="entry name" value="PG/BPGM_mutase_AS"/>
</dbReference>
<dbReference type="InterPro" id="IPR003094">
    <property type="entry name" value="6Pfruct_kin"/>
</dbReference>
<comment type="caution">
    <text evidence="7">The sequence shown here is derived from an EMBL/GenBank/DDBJ whole genome shotgun (WGS) entry which is preliminary data.</text>
</comment>
<reference evidence="7 8" key="1">
    <citation type="journal article" date="2018" name="Genome Biol. Evol.">
        <title>Multiple Roots of Fruiting Body Formation in Amoebozoa.</title>
        <authorList>
            <person name="Hillmann F."/>
            <person name="Forbes G."/>
            <person name="Novohradska S."/>
            <person name="Ferling I."/>
            <person name="Riege K."/>
            <person name="Groth M."/>
            <person name="Westermann M."/>
            <person name="Marz M."/>
            <person name="Spaller T."/>
            <person name="Winckler T."/>
            <person name="Schaap P."/>
            <person name="Glockner G."/>
        </authorList>
    </citation>
    <scope>NUCLEOTIDE SEQUENCE [LARGE SCALE GENOMIC DNA]</scope>
    <source>
        <strain evidence="7 8">Jena</strain>
    </source>
</reference>
<feature type="compositionally biased region" description="Basic and acidic residues" evidence="4">
    <location>
        <begin position="1"/>
        <end position="21"/>
    </location>
</feature>
<dbReference type="InterPro" id="IPR013078">
    <property type="entry name" value="His_Pase_superF_clade-1"/>
</dbReference>
<dbReference type="GO" id="GO:0004331">
    <property type="term" value="F:fructose-2,6-bisphosphate 2-phosphatase activity"/>
    <property type="evidence" value="ECO:0007669"/>
    <property type="project" value="TreeGrafter"/>
</dbReference>
<dbReference type="Pfam" id="PF01591">
    <property type="entry name" value="6PF2K"/>
    <property type="match status" value="1"/>
</dbReference>
<keyword evidence="1" id="KW-0547">Nucleotide-binding</keyword>
<dbReference type="EMBL" id="MDYQ01000002">
    <property type="protein sequence ID" value="PRP89620.1"/>
    <property type="molecule type" value="Genomic_DNA"/>
</dbReference>
<dbReference type="PIRSF" id="PIRSF000709">
    <property type="entry name" value="6PFK_2-Ptase"/>
    <property type="match status" value="1"/>
</dbReference>
<dbReference type="SUPFAM" id="SSF52540">
    <property type="entry name" value="P-loop containing nucleoside triphosphate hydrolases"/>
    <property type="match status" value="1"/>
</dbReference>
<evidence type="ECO:0000313" key="8">
    <source>
        <dbReference type="Proteomes" id="UP000241769"/>
    </source>
</evidence>
<dbReference type="PRINTS" id="PR00991">
    <property type="entry name" value="6PFRUCTKNASE"/>
</dbReference>
<evidence type="ECO:0000256" key="2">
    <source>
        <dbReference type="ARBA" id="ARBA00022840"/>
    </source>
</evidence>
<dbReference type="PROSITE" id="PS00175">
    <property type="entry name" value="PG_MUTASE"/>
    <property type="match status" value="1"/>
</dbReference>
<feature type="binding site" evidence="3">
    <location>
        <position position="455"/>
    </location>
    <ligand>
        <name>substrate</name>
    </ligand>
</feature>
<evidence type="ECO:0000259" key="6">
    <source>
        <dbReference type="Pfam" id="PF03915"/>
    </source>
</evidence>
<gene>
    <name evidence="7" type="ORF">PROFUN_00884</name>
</gene>
<dbReference type="FunCoup" id="A0A2P6P0A0">
    <property type="interactions" value="321"/>
</dbReference>
<feature type="region of interest" description="Disordered" evidence="4">
    <location>
        <begin position="1"/>
        <end position="23"/>
    </location>
</feature>
<evidence type="ECO:0000256" key="1">
    <source>
        <dbReference type="ARBA" id="ARBA00022741"/>
    </source>
</evidence>
<protein>
    <recommendedName>
        <fullName evidence="9">6-phosphofructo-2-kinase domain-containing protein</fullName>
    </recommendedName>
</protein>
<feature type="binding site" evidence="3">
    <location>
        <begin position="403"/>
        <end position="410"/>
    </location>
    <ligand>
        <name>substrate</name>
    </ligand>
</feature>
<organism evidence="7 8">
    <name type="scientific">Planoprotostelium fungivorum</name>
    <dbReference type="NCBI Taxonomy" id="1890364"/>
    <lineage>
        <taxon>Eukaryota</taxon>
        <taxon>Amoebozoa</taxon>
        <taxon>Evosea</taxon>
        <taxon>Variosea</taxon>
        <taxon>Cavosteliida</taxon>
        <taxon>Cavosteliaceae</taxon>
        <taxon>Planoprotostelium</taxon>
    </lineage>
</organism>
<keyword evidence="8" id="KW-1185">Reference proteome</keyword>
<dbReference type="SMART" id="SM00855">
    <property type="entry name" value="PGAM"/>
    <property type="match status" value="1"/>
</dbReference>
<feature type="domain" description="Actin interacting protein 3-like C-terminal" evidence="6">
    <location>
        <begin position="83"/>
        <end position="167"/>
    </location>
</feature>
<dbReference type="PANTHER" id="PTHR10606">
    <property type="entry name" value="6-PHOSPHOFRUCTO-2-KINASE/FRUCTOSE-2,6-BISPHOSPHATASE"/>
    <property type="match status" value="1"/>
</dbReference>
<dbReference type="InterPro" id="IPR013079">
    <property type="entry name" value="6Phosfructo_kin"/>
</dbReference>
<dbReference type="CDD" id="cd07067">
    <property type="entry name" value="HP_PGM_like"/>
    <property type="match status" value="1"/>
</dbReference>